<accession>A0ABN9TQ13</accession>
<proteinExistence type="predicted"/>
<evidence type="ECO:0000313" key="3">
    <source>
        <dbReference type="Proteomes" id="UP001189429"/>
    </source>
</evidence>
<comment type="caution">
    <text evidence="2">The sequence shown here is derived from an EMBL/GenBank/DDBJ whole genome shotgun (WGS) entry which is preliminary data.</text>
</comment>
<evidence type="ECO:0000313" key="2">
    <source>
        <dbReference type="EMBL" id="CAK0847303.1"/>
    </source>
</evidence>
<protein>
    <submittedName>
        <fullName evidence="2">Uncharacterized protein</fullName>
    </submittedName>
</protein>
<dbReference type="Proteomes" id="UP001189429">
    <property type="component" value="Unassembled WGS sequence"/>
</dbReference>
<gene>
    <name evidence="2" type="ORF">PCOR1329_LOCUS40548</name>
</gene>
<sequence>MRFELLTRTCSRVHDGGDGGDLAPELLGDLLSRGSTVRSLFDSLGLGLRGGGVTCRGLSHSRAGPGGLRRARRPAAEQRRRLLRGRRPRRWPLPTAVAVEGEEAECNVGVGPHDMAKGSKELKEADPDVPIDQSGEPAVDGGERAAQGRLAAALRTAGAAVVAYDSAPGQRHVVRKVEPRTPHSGRREAASRDAALSAPQRYDVVHQVACRVANIFRFFPSCEAVTVTIEPKSVGDRLSTNESRRIRAAGVAAAAWRRARTIP</sequence>
<name>A0ABN9TQ13_9DINO</name>
<dbReference type="EMBL" id="CAUYUJ010014891">
    <property type="protein sequence ID" value="CAK0847303.1"/>
    <property type="molecule type" value="Genomic_DNA"/>
</dbReference>
<organism evidence="2 3">
    <name type="scientific">Prorocentrum cordatum</name>
    <dbReference type="NCBI Taxonomy" id="2364126"/>
    <lineage>
        <taxon>Eukaryota</taxon>
        <taxon>Sar</taxon>
        <taxon>Alveolata</taxon>
        <taxon>Dinophyceae</taxon>
        <taxon>Prorocentrales</taxon>
        <taxon>Prorocentraceae</taxon>
        <taxon>Prorocentrum</taxon>
    </lineage>
</organism>
<evidence type="ECO:0000256" key="1">
    <source>
        <dbReference type="SAM" id="MobiDB-lite"/>
    </source>
</evidence>
<reference evidence="2" key="1">
    <citation type="submission" date="2023-10" db="EMBL/GenBank/DDBJ databases">
        <authorList>
            <person name="Chen Y."/>
            <person name="Shah S."/>
            <person name="Dougan E. K."/>
            <person name="Thang M."/>
            <person name="Chan C."/>
        </authorList>
    </citation>
    <scope>NUCLEOTIDE SEQUENCE [LARGE SCALE GENOMIC DNA]</scope>
</reference>
<keyword evidence="3" id="KW-1185">Reference proteome</keyword>
<feature type="region of interest" description="Disordered" evidence="1">
    <location>
        <begin position="57"/>
        <end position="79"/>
    </location>
</feature>